<accession>A0A516X4E7</accession>
<dbReference type="KEGG" id="toy:FO059_12310"/>
<name>A0A516X4E7_9ACTN</name>
<dbReference type="EMBL" id="CP041765">
    <property type="protein sequence ID" value="QDQ97952.1"/>
    <property type="molecule type" value="Genomic_DNA"/>
</dbReference>
<dbReference type="Proteomes" id="UP000317344">
    <property type="component" value="Chromosome"/>
</dbReference>
<sequence>MNLTPDPARHVLHHPEQLNVYDLSGDTERAGRLRNNLVLDRWLARTFDTTLDGLPACYDAEIVGDPDNWPSTGDHARIEAAA</sequence>
<evidence type="ECO:0000313" key="2">
    <source>
        <dbReference type="Proteomes" id="UP000317344"/>
    </source>
</evidence>
<dbReference type="AlphaFoldDB" id="A0A516X4E7"/>
<reference evidence="1 2" key="2">
    <citation type="submission" date="2019-07" db="EMBL/GenBank/DDBJ databases">
        <authorList>
            <person name="Huang Y."/>
        </authorList>
    </citation>
    <scope>NUCLEOTIDE SEQUENCE [LARGE SCALE GENOMIC DNA]</scope>
    <source>
        <strain evidence="1 2">HY188</strain>
    </source>
</reference>
<evidence type="ECO:0000313" key="1">
    <source>
        <dbReference type="EMBL" id="QDQ97952.1"/>
    </source>
</evidence>
<organism evidence="1 2">
    <name type="scientific">Tomitella fengzijianii</name>
    <dbReference type="NCBI Taxonomy" id="2597660"/>
    <lineage>
        <taxon>Bacteria</taxon>
        <taxon>Bacillati</taxon>
        <taxon>Actinomycetota</taxon>
        <taxon>Actinomycetes</taxon>
        <taxon>Mycobacteriales</taxon>
        <taxon>Tomitella</taxon>
    </lineage>
</organism>
<keyword evidence="2" id="KW-1185">Reference proteome</keyword>
<reference evidence="1 2" key="1">
    <citation type="submission" date="2019-07" db="EMBL/GenBank/DDBJ databases">
        <title>Tomitella cavernea sp. nov., an actinomycete isolated from soil.</title>
        <authorList>
            <person name="Cheng J."/>
        </authorList>
    </citation>
    <scope>NUCLEOTIDE SEQUENCE [LARGE SCALE GENOMIC DNA]</scope>
    <source>
        <strain evidence="1 2">HY188</strain>
    </source>
</reference>
<gene>
    <name evidence="1" type="ORF">FO059_12310</name>
</gene>
<dbReference type="RefSeq" id="WP_143909149.1">
    <property type="nucleotide sequence ID" value="NZ_CP041765.1"/>
</dbReference>
<protein>
    <submittedName>
        <fullName evidence="1">Uncharacterized protein</fullName>
    </submittedName>
</protein>
<proteinExistence type="predicted"/>